<dbReference type="HOGENOM" id="CLU_308792_0_0_5"/>
<gene>
    <name evidence="1" type="ordered locus">RPC_4870</name>
</gene>
<dbReference type="SUPFAM" id="SSF56059">
    <property type="entry name" value="Glutathione synthetase ATP-binding domain-like"/>
    <property type="match status" value="1"/>
</dbReference>
<reference evidence="1" key="1">
    <citation type="submission" date="2006-03" db="EMBL/GenBank/DDBJ databases">
        <title>Complete sequence of Rhodopseudomonas palustris BisB18.</title>
        <authorList>
            <consortium name="US DOE Joint Genome Institute"/>
            <person name="Copeland A."/>
            <person name="Lucas S."/>
            <person name="Lapidus A."/>
            <person name="Barry K."/>
            <person name="Detter J.C."/>
            <person name="Glavina del Rio T."/>
            <person name="Hammon N."/>
            <person name="Israni S."/>
            <person name="Dalin E."/>
            <person name="Tice H."/>
            <person name="Pitluck S."/>
            <person name="Chain P."/>
            <person name="Malfatti S."/>
            <person name="Shin M."/>
            <person name="Vergez L."/>
            <person name="Schmutz J."/>
            <person name="Larimer F."/>
            <person name="Land M."/>
            <person name="Hauser L."/>
            <person name="Pelletier D.A."/>
            <person name="Kyrpides N."/>
            <person name="Anderson I."/>
            <person name="Oda Y."/>
            <person name="Harwood C.S."/>
            <person name="Richardson P."/>
        </authorList>
    </citation>
    <scope>NUCLEOTIDE SEQUENCE [LARGE SCALE GENOMIC DNA]</scope>
    <source>
        <strain evidence="1">BisB18</strain>
    </source>
</reference>
<dbReference type="SUPFAM" id="SSF53383">
    <property type="entry name" value="PLP-dependent transferases"/>
    <property type="match status" value="1"/>
</dbReference>
<dbReference type="eggNOG" id="COG0189">
    <property type="taxonomic scope" value="Bacteria"/>
</dbReference>
<dbReference type="STRING" id="316056.RPC_4870"/>
<protein>
    <recommendedName>
        <fullName evidence="2">ATP-grasp domain-containing protein</fullName>
    </recommendedName>
</protein>
<dbReference type="AlphaFoldDB" id="Q20WU4"/>
<dbReference type="eggNOG" id="COG0520">
    <property type="taxonomic scope" value="Bacteria"/>
</dbReference>
<dbReference type="EMBL" id="CP000301">
    <property type="protein sequence ID" value="ABD90392.1"/>
    <property type="molecule type" value="Genomic_DNA"/>
</dbReference>
<dbReference type="InterPro" id="IPR015424">
    <property type="entry name" value="PyrdxlP-dep_Trfase"/>
</dbReference>
<proteinExistence type="predicted"/>
<name>Q20WU4_RHOPB</name>
<evidence type="ECO:0000313" key="1">
    <source>
        <dbReference type="EMBL" id="ABD90392.1"/>
    </source>
</evidence>
<evidence type="ECO:0008006" key="2">
    <source>
        <dbReference type="Google" id="ProtNLM"/>
    </source>
</evidence>
<organism evidence="1">
    <name type="scientific">Rhodopseudomonas palustris (strain BisB18)</name>
    <dbReference type="NCBI Taxonomy" id="316056"/>
    <lineage>
        <taxon>Bacteria</taxon>
        <taxon>Pseudomonadati</taxon>
        <taxon>Pseudomonadota</taxon>
        <taxon>Alphaproteobacteria</taxon>
        <taxon>Hyphomicrobiales</taxon>
        <taxon>Nitrobacteraceae</taxon>
        <taxon>Rhodopseudomonas</taxon>
    </lineage>
</organism>
<sequence length="955" mass="103348">MSNGRIRLSAVGDLGSRTHRQDSPAVQLRDLFVPLHRLLMSDGDARLALAHPDGVNAYYCRPTPCADTLEFSSSTASSISPRGYEAAGRARGALMQSAIQHGLDAAFEARVEQLRHDLKALLGLGASATEVVFSASGTDAQLQALGLTRAVLGERLTTIIVGADQTGSGTAHTARGRHFGDLTSNGRAVAKGTPLAGLQSVGCVALSLRNDAGHPLSDAECDAQVLGAVTRAVAAGDRVLLQLMDCSKLGWRAPSDAVIDEIAARWPAQVQLVVDACQMRLSRRRIGWYLERGAMVLLTGSKYFTGPAFSGALLVPPMLSRTIAATEADLSALQAYNVRSDWPTAWAALRAQFAPRLKIGQWLRWEAALEEIRGYYAVPEQFRRAALRELGAGIARLIAASPSLRPLPLQHRTGEGDDEMAWPTIFAFTLEPDGNPLAPEACKAIHRGLARVEADPADDLVTAASCLIGQPVEWRGAAGQPTGALRICIGARHVTDAWSADAALARSNVQRQLANVATIVARTEWLLRQHSETAMSRDPMTPPPDDTMRGATAAADRIGFARLTKMAFDGVSLLPLWQQLIDKVTNGTASAGEGLDLSLIAQLLGQKATGLAVQDEVLALHQLFRSPCSAEQPRLRVLALAAAIDMGGNTPIEFLLENSDIELTTLYVVPGAAIPDPLPEHDVAIVVASDSEECRHALAEIATRAPSWPRPLLNPPDRVANLDRDKLYRLLNGIDGLDIPATIAVSRAQLLEVVLLSQTLPEAADGTDFPVIIRPRGSHAGVGLAKLDGPTELANYLIERREQDFFVSRFVDYSSEDGQFRKYRIAIADGKAYACHMAIADQWNIWYLNAGMSESEEKRQEEATFMHTFDFGFALRHRSALAAMTERVGLDYFMVDCAQTKSGDLLIFEADNTAVVHNMDSPQLFPYKPPQMHKIFDAFAAMLQRRAQQHADRAA</sequence>
<dbReference type="KEGG" id="rpc:RPC_4870"/>
<accession>Q20WU4</accession>